<organism evidence="19 20">
    <name type="scientific">Mycolicibacterium smegmatis (strain MKD8)</name>
    <name type="common">Mycobacterium smegmatis</name>
    <dbReference type="NCBI Taxonomy" id="1214915"/>
    <lineage>
        <taxon>Bacteria</taxon>
        <taxon>Bacillati</taxon>
        <taxon>Actinomycetota</taxon>
        <taxon>Actinomycetes</taxon>
        <taxon>Mycobacteriales</taxon>
        <taxon>Mycobacteriaceae</taxon>
        <taxon>Mycolicibacterium</taxon>
    </lineage>
</organism>
<dbReference type="GO" id="GO:0005506">
    <property type="term" value="F:iron ion binding"/>
    <property type="evidence" value="ECO:0007669"/>
    <property type="project" value="InterPro"/>
</dbReference>
<sequence>MIDNIILDEQFAQDPEGLYRMLRSEAPVCEVELIGGVRGWLVTRYADVMALLKDPRVSKDHTSALPRLAPDRVRPYISPQLHNHMLNLDPPEHTRLRRLVVQAFTPKAVARMQPVIDAIADELLDDIDLRSGDEPIDLMADYAEPLPIQVIAELLGVAVEYAQPFRAAVTPLLMSVTVEEKAESGRATIEILNAVIDEKIREPGEDLLSGMIGASVDGHGLTRDELMAMCFLLITAGYETTVNLIGNGTLALIDNPSQLEKVRENPDLAAGAVEEILRFDGPVNIATWRYATADIDVDGVVIPANEQIFLSLLSANRDTGRFENADRFDIERNTRGHIAFGHGIHYCVGAPLARMEGVTAIGRIVQRYDSITLDPTAELRYHNGTLMHGLKSLPVRLTRVPQPRP</sequence>
<keyword evidence="6" id="KW-0442">Lipid degradation</keyword>
<dbReference type="RefSeq" id="WP_036452932.1">
    <property type="nucleotide sequence ID" value="NZ_CP027541.1"/>
</dbReference>
<evidence type="ECO:0000256" key="10">
    <source>
        <dbReference type="ARBA" id="ARBA00023098"/>
    </source>
</evidence>
<dbReference type="InterPro" id="IPR002397">
    <property type="entry name" value="Cyt_P450_B"/>
</dbReference>
<keyword evidence="3" id="KW-0153">Cholesterol metabolism</keyword>
<keyword evidence="10" id="KW-0443">Lipid metabolism</keyword>
<protein>
    <recommendedName>
        <fullName evidence="14">Steroid C26-monooxygenase</fullName>
    </recommendedName>
    <alternativeName>
        <fullName evidence="15">Cholest-4-en-3-one C26-monooxygenase</fullName>
    </alternativeName>
    <alternativeName>
        <fullName evidence="17">Cholesterol C26-monooxygenase</fullName>
    </alternativeName>
    <alternativeName>
        <fullName evidence="16">Steroid C27-monooxygenase</fullName>
    </alternativeName>
</protein>
<dbReference type="GO" id="GO:0008203">
    <property type="term" value="P:cholesterol metabolic process"/>
    <property type="evidence" value="ECO:0007669"/>
    <property type="project" value="UniProtKB-KW"/>
</dbReference>
<dbReference type="GO" id="GO:0020037">
    <property type="term" value="F:heme binding"/>
    <property type="evidence" value="ECO:0007669"/>
    <property type="project" value="InterPro"/>
</dbReference>
<keyword evidence="9 18" id="KW-0503">Monooxygenase</keyword>
<dbReference type="AlphaFoldDB" id="A0A2U9PMJ7"/>
<proteinExistence type="inferred from homology"/>
<keyword evidence="7 18" id="KW-0560">Oxidoreductase</keyword>
<reference evidence="19 20" key="1">
    <citation type="journal article" date="2013" name="Genome Announc.">
        <title>Draft genome sequence of MKD8, a conjugal recipient Mycobacterium smegmatis strain.</title>
        <authorList>
            <person name="Gray T.A."/>
            <person name="Palumbo M.J."/>
            <person name="Derbyshire K.M."/>
        </authorList>
    </citation>
    <scope>NUCLEOTIDE SEQUENCE [LARGE SCALE GENOMIC DNA]</scope>
    <source>
        <strain evidence="19 20">MKD8</strain>
    </source>
</reference>
<dbReference type="PROSITE" id="PS00086">
    <property type="entry name" value="CYTOCHROME_P450"/>
    <property type="match status" value="1"/>
</dbReference>
<dbReference type="PRINTS" id="PR00359">
    <property type="entry name" value="BP450"/>
</dbReference>
<dbReference type="PANTHER" id="PTHR46696">
    <property type="entry name" value="P450, PUTATIVE (EUROFUNG)-RELATED"/>
    <property type="match status" value="1"/>
</dbReference>
<reference evidence="20" key="2">
    <citation type="submission" date="2018-03" db="EMBL/GenBank/DDBJ databases">
        <authorList>
            <person name="Derbyshire K."/>
            <person name="Gray T.A."/>
            <person name="Champion M."/>
        </authorList>
    </citation>
    <scope>NUCLEOTIDE SEQUENCE [LARGE SCALE GENOMIC DNA]</scope>
    <source>
        <strain evidence="20">MKD8</strain>
    </source>
</reference>
<evidence type="ECO:0000256" key="15">
    <source>
        <dbReference type="ARBA" id="ARBA00079588"/>
    </source>
</evidence>
<evidence type="ECO:0000256" key="4">
    <source>
        <dbReference type="ARBA" id="ARBA00022617"/>
    </source>
</evidence>
<gene>
    <name evidence="19" type="ORF">D806_020000</name>
</gene>
<keyword evidence="4 18" id="KW-0349">Heme</keyword>
<keyword evidence="5 18" id="KW-0479">Metal-binding</keyword>
<comment type="similarity">
    <text evidence="2 18">Belongs to the cytochrome P450 family.</text>
</comment>
<keyword evidence="12" id="KW-0753">Steroid metabolism</keyword>
<evidence type="ECO:0000256" key="14">
    <source>
        <dbReference type="ARBA" id="ARBA00070775"/>
    </source>
</evidence>
<dbReference type="InterPro" id="IPR001128">
    <property type="entry name" value="Cyt_P450"/>
</dbReference>
<keyword evidence="11" id="KW-1207">Sterol metabolism</keyword>
<evidence type="ECO:0000256" key="5">
    <source>
        <dbReference type="ARBA" id="ARBA00022723"/>
    </source>
</evidence>
<evidence type="ECO:0000256" key="17">
    <source>
        <dbReference type="ARBA" id="ARBA00083909"/>
    </source>
</evidence>
<dbReference type="Proteomes" id="UP000011200">
    <property type="component" value="Chromosome"/>
</dbReference>
<evidence type="ECO:0000256" key="1">
    <source>
        <dbReference type="ARBA" id="ARBA00001971"/>
    </source>
</evidence>
<evidence type="ECO:0000256" key="12">
    <source>
        <dbReference type="ARBA" id="ARBA00023221"/>
    </source>
</evidence>
<evidence type="ECO:0000256" key="7">
    <source>
        <dbReference type="ARBA" id="ARBA00023002"/>
    </source>
</evidence>
<dbReference type="GO" id="GO:0016042">
    <property type="term" value="P:lipid catabolic process"/>
    <property type="evidence" value="ECO:0007669"/>
    <property type="project" value="UniProtKB-KW"/>
</dbReference>
<evidence type="ECO:0000256" key="3">
    <source>
        <dbReference type="ARBA" id="ARBA00022548"/>
    </source>
</evidence>
<dbReference type="InterPro" id="IPR036396">
    <property type="entry name" value="Cyt_P450_sf"/>
</dbReference>
<evidence type="ECO:0000256" key="18">
    <source>
        <dbReference type="RuleBase" id="RU000461"/>
    </source>
</evidence>
<accession>A0A2U9PMJ7</accession>
<dbReference type="SUPFAM" id="SSF48264">
    <property type="entry name" value="Cytochrome P450"/>
    <property type="match status" value="1"/>
</dbReference>
<evidence type="ECO:0000256" key="6">
    <source>
        <dbReference type="ARBA" id="ARBA00022963"/>
    </source>
</evidence>
<dbReference type="Pfam" id="PF00067">
    <property type="entry name" value="p450"/>
    <property type="match status" value="1"/>
</dbReference>
<dbReference type="EMBL" id="CP027541">
    <property type="protein sequence ID" value="AWT52982.1"/>
    <property type="molecule type" value="Genomic_DNA"/>
</dbReference>
<dbReference type="CDD" id="cd11029">
    <property type="entry name" value="CYP107-like"/>
    <property type="match status" value="1"/>
</dbReference>
<dbReference type="PANTHER" id="PTHR46696:SF1">
    <property type="entry name" value="CYTOCHROME P450 YJIB-RELATED"/>
    <property type="match status" value="1"/>
</dbReference>
<keyword evidence="8 18" id="KW-0408">Iron</keyword>
<evidence type="ECO:0000256" key="8">
    <source>
        <dbReference type="ARBA" id="ARBA00023004"/>
    </source>
</evidence>
<evidence type="ECO:0000256" key="13">
    <source>
        <dbReference type="ARBA" id="ARBA00049645"/>
    </source>
</evidence>
<comment type="pathway">
    <text evidence="13">Steroid metabolism; cholesterol degradation.</text>
</comment>
<evidence type="ECO:0000256" key="11">
    <source>
        <dbReference type="ARBA" id="ARBA00023166"/>
    </source>
</evidence>
<dbReference type="GO" id="GO:0016705">
    <property type="term" value="F:oxidoreductase activity, acting on paired donors, with incorporation or reduction of molecular oxygen"/>
    <property type="evidence" value="ECO:0007669"/>
    <property type="project" value="InterPro"/>
</dbReference>
<dbReference type="InterPro" id="IPR017972">
    <property type="entry name" value="Cyt_P450_CS"/>
</dbReference>
<evidence type="ECO:0000256" key="9">
    <source>
        <dbReference type="ARBA" id="ARBA00023033"/>
    </source>
</evidence>
<dbReference type="Gene3D" id="1.10.630.10">
    <property type="entry name" value="Cytochrome P450"/>
    <property type="match status" value="1"/>
</dbReference>
<evidence type="ECO:0000313" key="19">
    <source>
        <dbReference type="EMBL" id="AWT52982.1"/>
    </source>
</evidence>
<name>A0A2U9PMJ7_MYCSE</name>
<dbReference type="FunFam" id="1.10.630.10:FF:000018">
    <property type="entry name" value="Cytochrome P450 monooxygenase"/>
    <property type="match status" value="1"/>
</dbReference>
<dbReference type="GO" id="GO:0004497">
    <property type="term" value="F:monooxygenase activity"/>
    <property type="evidence" value="ECO:0007669"/>
    <property type="project" value="UniProtKB-KW"/>
</dbReference>
<evidence type="ECO:0000313" key="20">
    <source>
        <dbReference type="Proteomes" id="UP000011200"/>
    </source>
</evidence>
<evidence type="ECO:0000256" key="16">
    <source>
        <dbReference type="ARBA" id="ARBA00082981"/>
    </source>
</evidence>
<comment type="cofactor">
    <cofactor evidence="1">
        <name>heme</name>
        <dbReference type="ChEBI" id="CHEBI:30413"/>
    </cofactor>
</comment>
<evidence type="ECO:0000256" key="2">
    <source>
        <dbReference type="ARBA" id="ARBA00010617"/>
    </source>
</evidence>